<evidence type="ECO:0000313" key="2">
    <source>
        <dbReference type="Proteomes" id="UP001235939"/>
    </source>
</evidence>
<gene>
    <name evidence="1" type="ORF">LAZ67_17002443</name>
</gene>
<reference evidence="1 2" key="1">
    <citation type="submission" date="2022-01" db="EMBL/GenBank/DDBJ databases">
        <title>A chromosomal length assembly of Cordylochernes scorpioides.</title>
        <authorList>
            <person name="Zeh D."/>
            <person name="Zeh J."/>
        </authorList>
    </citation>
    <scope>NUCLEOTIDE SEQUENCE [LARGE SCALE GENOMIC DNA]</scope>
    <source>
        <strain evidence="1">IN4F17</strain>
        <tissue evidence="1">Whole Body</tissue>
    </source>
</reference>
<protein>
    <submittedName>
        <fullName evidence="1">Uncharacterized protein</fullName>
    </submittedName>
</protein>
<dbReference type="EMBL" id="CP092879">
    <property type="protein sequence ID" value="UYV79389.1"/>
    <property type="molecule type" value="Genomic_DNA"/>
</dbReference>
<dbReference type="Proteomes" id="UP001235939">
    <property type="component" value="Chromosome 17"/>
</dbReference>
<evidence type="ECO:0000313" key="1">
    <source>
        <dbReference type="EMBL" id="UYV79389.1"/>
    </source>
</evidence>
<organism evidence="1 2">
    <name type="scientific">Cordylochernes scorpioides</name>
    <dbReference type="NCBI Taxonomy" id="51811"/>
    <lineage>
        <taxon>Eukaryota</taxon>
        <taxon>Metazoa</taxon>
        <taxon>Ecdysozoa</taxon>
        <taxon>Arthropoda</taxon>
        <taxon>Chelicerata</taxon>
        <taxon>Arachnida</taxon>
        <taxon>Pseudoscorpiones</taxon>
        <taxon>Cheliferoidea</taxon>
        <taxon>Chernetidae</taxon>
        <taxon>Cordylochernes</taxon>
    </lineage>
</organism>
<keyword evidence="2" id="KW-1185">Reference proteome</keyword>
<name>A0ABY6LEW3_9ARAC</name>
<proteinExistence type="predicted"/>
<accession>A0ABY6LEW3</accession>
<sequence length="170" mass="19492">MKLKGRKFYNVDMIQAESKATLRNLSETDFITCFDNWKKKKKMEQTWCWLISDWLIELERSGNIYSGIYRKAELVPKRKNEAMCCAPSNHEFSFKEVRLLLTAEAGELRGRFLEVLPTSVSFSVPVFFSALQLARQCNSVGGKAPGEEIEGEETTGIYRPSKGINWTTHL</sequence>